<dbReference type="EC" id="4.1.3.40" evidence="5"/>
<name>A0AAW5ATC6_9NEIS</name>
<evidence type="ECO:0000313" key="6">
    <source>
        <dbReference type="Proteomes" id="UP001201397"/>
    </source>
</evidence>
<dbReference type="PANTHER" id="PTHR38683:SF1">
    <property type="entry name" value="CHORISMATE PYRUVATE-LYASE"/>
    <property type="match status" value="1"/>
</dbReference>
<dbReference type="GO" id="GO:0008813">
    <property type="term" value="F:chorismate lyase activity"/>
    <property type="evidence" value="ECO:0007669"/>
    <property type="project" value="UniProtKB-EC"/>
</dbReference>
<dbReference type="AlphaFoldDB" id="A0AAW5ATC6"/>
<comment type="caution">
    <text evidence="5">The sequence shown here is derived from an EMBL/GenBank/DDBJ whole genome shotgun (WGS) entry which is preliminary data.</text>
</comment>
<evidence type="ECO:0000256" key="1">
    <source>
        <dbReference type="ARBA" id="ARBA00022490"/>
    </source>
</evidence>
<dbReference type="Pfam" id="PF04345">
    <property type="entry name" value="Chor_lyase"/>
    <property type="match status" value="1"/>
</dbReference>
<evidence type="ECO:0000256" key="4">
    <source>
        <dbReference type="ARBA" id="ARBA00023317"/>
    </source>
</evidence>
<evidence type="ECO:0000256" key="3">
    <source>
        <dbReference type="ARBA" id="ARBA00023239"/>
    </source>
</evidence>
<dbReference type="GO" id="GO:0006744">
    <property type="term" value="P:ubiquinone biosynthetic process"/>
    <property type="evidence" value="ECO:0007669"/>
    <property type="project" value="UniProtKB-KW"/>
</dbReference>
<gene>
    <name evidence="5" type="ORF">L4H06_08410</name>
</gene>
<evidence type="ECO:0000256" key="2">
    <source>
        <dbReference type="ARBA" id="ARBA00022688"/>
    </source>
</evidence>
<protein>
    <submittedName>
        <fullName evidence="5">Chorismate lyase</fullName>
        <ecNumber evidence="5">4.1.3.40</ecNumber>
    </submittedName>
</protein>
<dbReference type="InterPro" id="IPR028978">
    <property type="entry name" value="Chorismate_lyase_/UTRA_dom_sf"/>
</dbReference>
<dbReference type="InterPro" id="IPR007440">
    <property type="entry name" value="Chorismate--pyruvate_lyase"/>
</dbReference>
<dbReference type="GO" id="GO:0005829">
    <property type="term" value="C:cytosol"/>
    <property type="evidence" value="ECO:0007669"/>
    <property type="project" value="TreeGrafter"/>
</dbReference>
<dbReference type="SUPFAM" id="SSF64288">
    <property type="entry name" value="Chorismate lyase-like"/>
    <property type="match status" value="1"/>
</dbReference>
<dbReference type="EMBL" id="JAKKDL010000011">
    <property type="protein sequence ID" value="MCF7530245.1"/>
    <property type="molecule type" value="Genomic_DNA"/>
</dbReference>
<proteinExistence type="predicted"/>
<accession>A0AAW5ATC6</accession>
<dbReference type="Gene3D" id="3.40.1410.10">
    <property type="entry name" value="Chorismate lyase-like"/>
    <property type="match status" value="1"/>
</dbReference>
<keyword evidence="4" id="KW-0670">Pyruvate</keyword>
<dbReference type="Proteomes" id="UP001201397">
    <property type="component" value="Unassembled WGS sequence"/>
</dbReference>
<dbReference type="PANTHER" id="PTHR38683">
    <property type="entry name" value="CHORISMATE PYRUVATE-LYASE"/>
    <property type="match status" value="1"/>
</dbReference>
<sequence>MVSKPNIRIEWSAQCRPYPQHGWPPQAAGFLNTQSLTQALRALPHYFSVQPLYLGECTEDIWLRPSENAHEAADFGETVFVRDVLLCLDGKAVVWARSMCAADSQRWRELLDCGTQPLGERLFDGSLPLQRSPFEFCNTVPENVSVPQQPAQAVLAKPTVLASQKRTSTVFRRPLAARRSWFDWSGETLGLVECFLPGLPDFLRR</sequence>
<organism evidence="5 6">
    <name type="scientific">Neisseria lisongii</name>
    <dbReference type="NCBI Taxonomy" id="2912188"/>
    <lineage>
        <taxon>Bacteria</taxon>
        <taxon>Pseudomonadati</taxon>
        <taxon>Pseudomonadota</taxon>
        <taxon>Betaproteobacteria</taxon>
        <taxon>Neisseriales</taxon>
        <taxon>Neisseriaceae</taxon>
        <taxon>Neisseria</taxon>
    </lineage>
</organism>
<reference evidence="5" key="1">
    <citation type="submission" date="2022-01" db="EMBL/GenBank/DDBJ databases">
        <title>Neisseria sp. ZJ104.</title>
        <authorList>
            <person name="Yang C."/>
        </authorList>
    </citation>
    <scope>NUCLEOTIDE SEQUENCE</scope>
    <source>
        <strain evidence="5">ZJ104</strain>
    </source>
</reference>
<keyword evidence="3 5" id="KW-0456">Lyase</keyword>
<dbReference type="RefSeq" id="WP_237093126.1">
    <property type="nucleotide sequence ID" value="NZ_JAKKDL010000011.1"/>
</dbReference>
<evidence type="ECO:0000313" key="5">
    <source>
        <dbReference type="EMBL" id="MCF7530245.1"/>
    </source>
</evidence>
<keyword evidence="2" id="KW-0831">Ubiquinone biosynthesis</keyword>
<keyword evidence="1" id="KW-0963">Cytoplasm</keyword>